<comment type="function">
    <text evidence="1">Functions as an U snRNP-specific nuclear import adapter. Involved in the trimethylguanosine (m3G)-cap-dependent nuclear import of U snRNPs. Binds specifically to the terminal m3G-cap U snRNAs.</text>
</comment>
<evidence type="ECO:0000256" key="9">
    <source>
        <dbReference type="ARBA" id="ARBA00023242"/>
    </source>
</evidence>
<dbReference type="GO" id="GO:0005737">
    <property type="term" value="C:cytoplasm"/>
    <property type="evidence" value="ECO:0007669"/>
    <property type="project" value="UniProtKB-SubCell"/>
</dbReference>
<evidence type="ECO:0000256" key="2">
    <source>
        <dbReference type="ARBA" id="ARBA00004123"/>
    </source>
</evidence>
<feature type="site" description="Interaction with m3G-cap structure" evidence="11">
    <location>
        <position position="144"/>
    </location>
</feature>
<reference evidence="15" key="1">
    <citation type="journal article" date="2023" name="Science">
        <title>Genome structures resolve the early diversification of teleost fishes.</title>
        <authorList>
            <person name="Parey E."/>
            <person name="Louis A."/>
            <person name="Montfort J."/>
            <person name="Bouchez O."/>
            <person name="Roques C."/>
            <person name="Iampietro C."/>
            <person name="Lluch J."/>
            <person name="Castinel A."/>
            <person name="Donnadieu C."/>
            <person name="Desvignes T."/>
            <person name="Floi Bucao C."/>
            <person name="Jouanno E."/>
            <person name="Wen M."/>
            <person name="Mejri S."/>
            <person name="Dirks R."/>
            <person name="Jansen H."/>
            <person name="Henkel C."/>
            <person name="Chen W.J."/>
            <person name="Zahm M."/>
            <person name="Cabau C."/>
            <person name="Klopp C."/>
            <person name="Thompson A.W."/>
            <person name="Robinson-Rechavi M."/>
            <person name="Braasch I."/>
            <person name="Lecointre G."/>
            <person name="Bobe J."/>
            <person name="Postlethwait J.H."/>
            <person name="Berthelot C."/>
            <person name="Roest Crollius H."/>
            <person name="Guiguen Y."/>
        </authorList>
    </citation>
    <scope>NUCLEOTIDE SEQUENCE</scope>
    <source>
        <strain evidence="15">WJC10195</strain>
    </source>
</reference>
<feature type="compositionally biased region" description="Acidic residues" evidence="13">
    <location>
        <begin position="115"/>
        <end position="126"/>
    </location>
</feature>
<evidence type="ECO:0000256" key="3">
    <source>
        <dbReference type="ARBA" id="ARBA00004496"/>
    </source>
</evidence>
<gene>
    <name evidence="15" type="ORF">SKAU_G00309530</name>
</gene>
<evidence type="ECO:0000256" key="5">
    <source>
        <dbReference type="ARBA" id="ARBA00016034"/>
    </source>
</evidence>
<dbReference type="InterPro" id="IPR024721">
    <property type="entry name" value="Snurportin-1_N"/>
</dbReference>
<dbReference type="SUPFAM" id="SSF56091">
    <property type="entry name" value="DNA ligase/mRNA capping enzyme, catalytic domain"/>
    <property type="match status" value="1"/>
</dbReference>
<evidence type="ECO:0000256" key="8">
    <source>
        <dbReference type="ARBA" id="ARBA00022884"/>
    </source>
</evidence>
<dbReference type="InterPro" id="IPR017336">
    <property type="entry name" value="Snurportin-1"/>
</dbReference>
<feature type="compositionally biased region" description="Basic and acidic residues" evidence="13">
    <location>
        <begin position="354"/>
        <end position="374"/>
    </location>
</feature>
<evidence type="ECO:0000256" key="10">
    <source>
        <dbReference type="ARBA" id="ARBA00031454"/>
    </source>
</evidence>
<name>A0A9Q1ERC8_SYNKA</name>
<evidence type="ECO:0000256" key="1">
    <source>
        <dbReference type="ARBA" id="ARBA00003975"/>
    </source>
</evidence>
<keyword evidence="9" id="KW-0539">Nucleus</keyword>
<feature type="region of interest" description="Disordered" evidence="13">
    <location>
        <begin position="354"/>
        <end position="387"/>
    </location>
</feature>
<feature type="site" description="Interaction with m3G-cap structure" evidence="11">
    <location>
        <position position="316"/>
    </location>
</feature>
<dbReference type="EMBL" id="JAINUF010000013">
    <property type="protein sequence ID" value="KAJ8343624.1"/>
    <property type="molecule type" value="Genomic_DNA"/>
</dbReference>
<dbReference type="InterPro" id="IPR002652">
    <property type="entry name" value="Importin-a_IBB"/>
</dbReference>
<evidence type="ECO:0000256" key="11">
    <source>
        <dbReference type="PIRSR" id="PIRSR037955-1"/>
    </source>
</evidence>
<evidence type="ECO:0000256" key="6">
    <source>
        <dbReference type="ARBA" id="ARBA00022448"/>
    </source>
</evidence>
<dbReference type="Gene3D" id="3.30.470.30">
    <property type="entry name" value="DNA ligase/mRNA capping enzyme"/>
    <property type="match status" value="1"/>
</dbReference>
<dbReference type="GO" id="GO:0006606">
    <property type="term" value="P:protein import into nucleus"/>
    <property type="evidence" value="ECO:0007669"/>
    <property type="project" value="InterPro"/>
</dbReference>
<keyword evidence="16" id="KW-1185">Reference proteome</keyword>
<dbReference type="Proteomes" id="UP001152622">
    <property type="component" value="Chromosome 13"/>
</dbReference>
<evidence type="ECO:0000256" key="12">
    <source>
        <dbReference type="PROSITE-ProRule" id="PRU00561"/>
    </source>
</evidence>
<comment type="similarity">
    <text evidence="4">Belongs to the snurportin family.</text>
</comment>
<sequence length="387" mass="44327">MKEHLRNYHQDVSSTIHCHCTLHRAAMDDITRALSASFSVSLEPNSTAAPHPRLAQYKSKFSVLEQSERRRRFLDLQKTKRLNYVNHARRLAEGDWTGADSEEEEPEANGKEAEAEPEEEDDEGMEVEQRKRLPRHYANQLMLSEWLVDVPPDLDTDWLMVVSPIGKRCLIVASKGSTATYTKSGYCVNRFPSLLPGGNRHNSAMGKDYTILDCIFSEVDRTFYILDVMCWRGHPVYDCPTEFRFFWLQSKVQEEEALSEIVKRNPYRFLSLQSVVCTTESIQQALAQEYTFAVDGLLFYHRQTHYTPGSTPLVGWLRPYMVSDILGIQVPQCPLTVKPAYASNQLQQILEHKKSSTEVRPADQNGRYELEHLSTPDCSAEDTSQPM</sequence>
<evidence type="ECO:0000313" key="15">
    <source>
        <dbReference type="EMBL" id="KAJ8343624.1"/>
    </source>
</evidence>
<dbReference type="GO" id="GO:0005634">
    <property type="term" value="C:nucleus"/>
    <property type="evidence" value="ECO:0007669"/>
    <property type="project" value="UniProtKB-SubCell"/>
</dbReference>
<protein>
    <recommendedName>
        <fullName evidence="5">Snurportin-1</fullName>
    </recommendedName>
    <alternativeName>
        <fullName evidence="10">RNA U transporter 1</fullName>
    </alternativeName>
</protein>
<dbReference type="GO" id="GO:0061015">
    <property type="term" value="P:snRNA import into nucleus"/>
    <property type="evidence" value="ECO:0007669"/>
    <property type="project" value="InterPro"/>
</dbReference>
<dbReference type="CDD" id="cd09232">
    <property type="entry name" value="Snurportin-1_C"/>
    <property type="match status" value="1"/>
</dbReference>
<comment type="caution">
    <text evidence="15">The sequence shown here is derived from an EMBL/GenBank/DDBJ whole genome shotgun (WGS) entry which is preliminary data.</text>
</comment>
<dbReference type="PROSITE" id="PS51214">
    <property type="entry name" value="IBB"/>
    <property type="match status" value="1"/>
</dbReference>
<dbReference type="Pfam" id="PF11538">
    <property type="entry name" value="Snurportin1"/>
    <property type="match status" value="1"/>
</dbReference>
<feature type="site" description="Interaction with m3G-cap structure" evidence="11">
    <location>
        <position position="183"/>
    </location>
</feature>
<dbReference type="PIRSF" id="PIRSF037955">
    <property type="entry name" value="Snurportin-1"/>
    <property type="match status" value="1"/>
</dbReference>
<feature type="domain" description="IBB" evidence="14">
    <location>
        <begin position="37"/>
        <end position="99"/>
    </location>
</feature>
<comment type="subcellular location">
    <subcellularLocation>
        <location evidence="3">Cytoplasm</location>
    </subcellularLocation>
    <subcellularLocation>
        <location evidence="2">Nucleus</location>
    </subcellularLocation>
</comment>
<accession>A0A9Q1ERC8</accession>
<feature type="region of interest" description="Disordered" evidence="13">
    <location>
        <begin position="93"/>
        <end position="129"/>
    </location>
</feature>
<dbReference type="OrthoDB" id="10003593at2759"/>
<dbReference type="PANTHER" id="PTHR13403:SF6">
    <property type="entry name" value="SNURPORTIN-1"/>
    <property type="match status" value="1"/>
</dbReference>
<dbReference type="GO" id="GO:0061608">
    <property type="term" value="F:nuclear import signal receptor activity"/>
    <property type="evidence" value="ECO:0007669"/>
    <property type="project" value="InterPro"/>
</dbReference>
<dbReference type="GO" id="GO:0003723">
    <property type="term" value="F:RNA binding"/>
    <property type="evidence" value="ECO:0007669"/>
    <property type="project" value="UniProtKB-KW"/>
</dbReference>
<keyword evidence="7" id="KW-0963">Cytoplasm</keyword>
<evidence type="ECO:0000259" key="14">
    <source>
        <dbReference type="PROSITE" id="PS51214"/>
    </source>
</evidence>
<evidence type="ECO:0000256" key="4">
    <source>
        <dbReference type="ARBA" id="ARBA00007540"/>
    </source>
</evidence>
<dbReference type="Pfam" id="PF21974">
    <property type="entry name" value="SPN1_m3Gcap_bd"/>
    <property type="match status" value="1"/>
</dbReference>
<keyword evidence="8" id="KW-0694">RNA-binding</keyword>
<dbReference type="InterPro" id="IPR047857">
    <property type="entry name" value="Snurportin1_C"/>
</dbReference>
<keyword evidence="6 12" id="KW-0813">Transport</keyword>
<evidence type="ECO:0000256" key="7">
    <source>
        <dbReference type="ARBA" id="ARBA00022490"/>
    </source>
</evidence>
<proteinExistence type="inferred from homology"/>
<dbReference type="PANTHER" id="PTHR13403">
    <property type="entry name" value="SNURPORTIN1 RNUT1 PROTEIN RNA, U TRANSPORTER 1"/>
    <property type="match status" value="1"/>
</dbReference>
<evidence type="ECO:0000313" key="16">
    <source>
        <dbReference type="Proteomes" id="UP001152622"/>
    </source>
</evidence>
<evidence type="ECO:0000256" key="13">
    <source>
        <dbReference type="SAM" id="MobiDB-lite"/>
    </source>
</evidence>
<dbReference type="AlphaFoldDB" id="A0A9Q1ERC8"/>
<organism evidence="15 16">
    <name type="scientific">Synaphobranchus kaupii</name>
    <name type="common">Kaup's arrowtooth eel</name>
    <dbReference type="NCBI Taxonomy" id="118154"/>
    <lineage>
        <taxon>Eukaryota</taxon>
        <taxon>Metazoa</taxon>
        <taxon>Chordata</taxon>
        <taxon>Craniata</taxon>
        <taxon>Vertebrata</taxon>
        <taxon>Euteleostomi</taxon>
        <taxon>Actinopterygii</taxon>
        <taxon>Neopterygii</taxon>
        <taxon>Teleostei</taxon>
        <taxon>Anguilliformes</taxon>
        <taxon>Synaphobranchidae</taxon>
        <taxon>Synaphobranchus</taxon>
    </lineage>
</organism>